<feature type="compositionally biased region" description="Basic and acidic residues" evidence="5">
    <location>
        <begin position="470"/>
        <end position="483"/>
    </location>
</feature>
<feature type="compositionally biased region" description="Polar residues" evidence="5">
    <location>
        <begin position="80"/>
        <end position="90"/>
    </location>
</feature>
<dbReference type="GO" id="GO:0031398">
    <property type="term" value="P:positive regulation of protein ubiquitination"/>
    <property type="evidence" value="ECO:0007669"/>
    <property type="project" value="TreeGrafter"/>
</dbReference>
<feature type="transmembrane region" description="Helical" evidence="6">
    <location>
        <begin position="500"/>
        <end position="521"/>
    </location>
</feature>
<dbReference type="HOGENOM" id="CLU_410596_0_0_1"/>
<dbReference type="RefSeq" id="XP_013245576.1">
    <property type="nucleotide sequence ID" value="XM_013390122.1"/>
</dbReference>
<evidence type="ECO:0000256" key="1">
    <source>
        <dbReference type="ARBA" id="ARBA00004141"/>
    </source>
</evidence>
<feature type="region of interest" description="Disordered" evidence="5">
    <location>
        <begin position="117"/>
        <end position="148"/>
    </location>
</feature>
<proteinExistence type="predicted"/>
<sequence>MAGARRNLANSRHSRAALDDILALSFGEQPSSPSSSSGIGAIGAGGTGVTEQASDYHPFSLPSARRIGGESHTRRPPPQRSTIAPPNDSSESGEHEVFFDSGDAMLEHADNVLPAHSSQSFSTAVQAPATAPAPSTSGGTPAGDALPSYDFERQSYFSAHAMPPSASGSSSLMQTRSLSRASNQGVASASRAYYAAGAGSDAAAPASGSTVHLGSYGGNSNAPNSNNAVGLAGASSSAGSGMPETNVSRLRVLLGRFGRLVGMRVPGALYSTLSQNDREEVAQEGSGSSAHMRRIVVGSGLGSDGVFANLSAKPDRRRQRRDENGQGADRGEDDDLEDEVHPPNYEAAAADQAPPYWETTIIGGPGSLHPLAPGGLGWTPGSPVIGAIEDLILEGLPIGNLFGFAWNLLVSSSFQFVGFLLTYLLHTTHAAKCGSRAGLGITLVQYGYYLRSGAAHLQAVQAQDGGGGNHHADDLADDPASKDEQQQLRQQKDAIVSNEVLAYILIALGFFILVNSLLSYWRVYRWGYQLVGAARREQAAAAAAADADADATHDTATAAADADTPQSPYTLATRVRAFFAGGIPGSSSSGAGSTRAHDAEDWIIFPGAGRRLTDVEEGRAGREPRRAADDDDDQEDNEHDSRQAMHPRQHSSPEEARLVNDLRATGFLS</sequence>
<feature type="compositionally biased region" description="Basic and acidic residues" evidence="5">
    <location>
        <begin position="613"/>
        <end position="628"/>
    </location>
</feature>
<feature type="compositionally biased region" description="Low complexity" evidence="5">
    <location>
        <begin position="122"/>
        <end position="143"/>
    </location>
</feature>
<dbReference type="Pfam" id="PF10176">
    <property type="entry name" value="NEDD4_Bsd2"/>
    <property type="match status" value="1"/>
</dbReference>
<dbReference type="OrthoDB" id="10003116at2759"/>
<dbReference type="GO" id="GO:0007034">
    <property type="term" value="P:vacuolar transport"/>
    <property type="evidence" value="ECO:0007669"/>
    <property type="project" value="InterPro"/>
</dbReference>
<keyword evidence="8" id="KW-1185">Reference proteome</keyword>
<feature type="region of interest" description="Disordered" evidence="5">
    <location>
        <begin position="462"/>
        <end position="483"/>
    </location>
</feature>
<protein>
    <submittedName>
        <fullName evidence="7">Uncharacterized protein</fullName>
    </submittedName>
</protein>
<keyword evidence="4 6" id="KW-0472">Membrane</keyword>
<dbReference type="GeneID" id="25263716"/>
<dbReference type="AlphaFoldDB" id="A0A066WFI6"/>
<keyword evidence="3 6" id="KW-1133">Transmembrane helix</keyword>
<dbReference type="EMBL" id="JMSN01000007">
    <property type="protein sequence ID" value="KDN52737.1"/>
    <property type="molecule type" value="Genomic_DNA"/>
</dbReference>
<evidence type="ECO:0000256" key="4">
    <source>
        <dbReference type="ARBA" id="ARBA00023136"/>
    </source>
</evidence>
<evidence type="ECO:0000313" key="7">
    <source>
        <dbReference type="EMBL" id="KDN52737.1"/>
    </source>
</evidence>
<evidence type="ECO:0000256" key="5">
    <source>
        <dbReference type="SAM" id="MobiDB-lite"/>
    </source>
</evidence>
<accession>A0A066WFI6</accession>
<dbReference type="InParanoid" id="A0A066WFI6"/>
<reference evidence="7 8" key="1">
    <citation type="submission" date="2014-05" db="EMBL/GenBank/DDBJ databases">
        <title>Draft genome sequence of a rare smut relative, Tilletiaria anomala UBC 951.</title>
        <authorList>
            <consortium name="DOE Joint Genome Institute"/>
            <person name="Toome M."/>
            <person name="Kuo A."/>
            <person name="Henrissat B."/>
            <person name="Lipzen A."/>
            <person name="Tritt A."/>
            <person name="Yoshinaga Y."/>
            <person name="Zane M."/>
            <person name="Barry K."/>
            <person name="Grigoriev I.V."/>
            <person name="Spatafora J.W."/>
            <person name="Aimea M.C."/>
        </authorList>
    </citation>
    <scope>NUCLEOTIDE SEQUENCE [LARGE SCALE GENOMIC DNA]</scope>
    <source>
        <strain evidence="7 8">UBC 951</strain>
    </source>
</reference>
<comment type="caution">
    <text evidence="7">The sequence shown here is derived from an EMBL/GenBank/DDBJ whole genome shotgun (WGS) entry which is preliminary data.</text>
</comment>
<feature type="compositionally biased region" description="Acidic residues" evidence="5">
    <location>
        <begin position="629"/>
        <end position="638"/>
    </location>
</feature>
<name>A0A066WFI6_TILAU</name>
<keyword evidence="2 6" id="KW-0812">Transmembrane</keyword>
<feature type="compositionally biased region" description="Basic and acidic residues" evidence="5">
    <location>
        <begin position="651"/>
        <end position="660"/>
    </location>
</feature>
<feature type="region of interest" description="Disordered" evidence="5">
    <location>
        <begin position="613"/>
        <end position="669"/>
    </location>
</feature>
<dbReference type="GO" id="GO:0006511">
    <property type="term" value="P:ubiquitin-dependent protein catabolic process"/>
    <property type="evidence" value="ECO:0007669"/>
    <property type="project" value="TreeGrafter"/>
</dbReference>
<dbReference type="InterPro" id="IPR019325">
    <property type="entry name" value="NEDD4/Bsd2"/>
</dbReference>
<evidence type="ECO:0000256" key="6">
    <source>
        <dbReference type="SAM" id="Phobius"/>
    </source>
</evidence>
<dbReference type="PANTHER" id="PTHR13396">
    <property type="entry name" value="NEDD4 FAMILY INTERACTING PROTEIN 1/2"/>
    <property type="match status" value="1"/>
</dbReference>
<dbReference type="GO" id="GO:0016020">
    <property type="term" value="C:membrane"/>
    <property type="evidence" value="ECO:0007669"/>
    <property type="project" value="UniProtKB-SubCell"/>
</dbReference>
<evidence type="ECO:0000256" key="3">
    <source>
        <dbReference type="ARBA" id="ARBA00022989"/>
    </source>
</evidence>
<evidence type="ECO:0000313" key="8">
    <source>
        <dbReference type="Proteomes" id="UP000027361"/>
    </source>
</evidence>
<dbReference type="GO" id="GO:0030001">
    <property type="term" value="P:metal ion transport"/>
    <property type="evidence" value="ECO:0007669"/>
    <property type="project" value="InterPro"/>
</dbReference>
<dbReference type="GO" id="GO:0005794">
    <property type="term" value="C:Golgi apparatus"/>
    <property type="evidence" value="ECO:0007669"/>
    <property type="project" value="TreeGrafter"/>
</dbReference>
<dbReference type="STRING" id="1037660.A0A066WFI6"/>
<feature type="compositionally biased region" description="Low complexity" evidence="5">
    <location>
        <begin position="30"/>
        <end position="39"/>
    </location>
</feature>
<gene>
    <name evidence="7" type="ORF">K437DRAFT_253937</name>
</gene>
<dbReference type="OMA" id="STEWLAY"/>
<organism evidence="7 8">
    <name type="scientific">Tilletiaria anomala (strain ATCC 24038 / CBS 436.72 / UBC 951)</name>
    <dbReference type="NCBI Taxonomy" id="1037660"/>
    <lineage>
        <taxon>Eukaryota</taxon>
        <taxon>Fungi</taxon>
        <taxon>Dikarya</taxon>
        <taxon>Basidiomycota</taxon>
        <taxon>Ustilaginomycotina</taxon>
        <taxon>Exobasidiomycetes</taxon>
        <taxon>Georgefischeriales</taxon>
        <taxon>Tilletiariaceae</taxon>
        <taxon>Tilletiaria</taxon>
    </lineage>
</organism>
<dbReference type="Proteomes" id="UP000027361">
    <property type="component" value="Unassembled WGS sequence"/>
</dbReference>
<dbReference type="CDD" id="cd22212">
    <property type="entry name" value="NDFIP-like"/>
    <property type="match status" value="1"/>
</dbReference>
<dbReference type="GO" id="GO:0005783">
    <property type="term" value="C:endoplasmic reticulum"/>
    <property type="evidence" value="ECO:0007669"/>
    <property type="project" value="TreeGrafter"/>
</dbReference>
<dbReference type="GO" id="GO:0048471">
    <property type="term" value="C:perinuclear region of cytoplasm"/>
    <property type="evidence" value="ECO:0007669"/>
    <property type="project" value="TreeGrafter"/>
</dbReference>
<dbReference type="PANTHER" id="PTHR13396:SF5">
    <property type="entry name" value="NEDD4 FAMILY INTERACTING PROTEIN"/>
    <property type="match status" value="1"/>
</dbReference>
<feature type="region of interest" description="Disordered" evidence="5">
    <location>
        <begin position="306"/>
        <end position="340"/>
    </location>
</feature>
<evidence type="ECO:0000256" key="2">
    <source>
        <dbReference type="ARBA" id="ARBA00022692"/>
    </source>
</evidence>
<comment type="subcellular location">
    <subcellularLocation>
        <location evidence="1">Membrane</location>
        <topology evidence="1">Multi-pass membrane protein</topology>
    </subcellularLocation>
</comment>
<feature type="region of interest" description="Disordered" evidence="5">
    <location>
        <begin position="26"/>
        <end position="95"/>
    </location>
</feature>